<protein>
    <submittedName>
        <fullName evidence="2">6-hydroxymethylpterin diphosphokinase MptE-like protein</fullName>
    </submittedName>
</protein>
<feature type="domain" description="6-hydroxymethylpterin diphosphokinase MptE-like" evidence="1">
    <location>
        <begin position="32"/>
        <end position="203"/>
    </location>
</feature>
<dbReference type="InterPro" id="IPR002826">
    <property type="entry name" value="MptE-like"/>
</dbReference>
<name>A0ABW4I8M1_9SPHI</name>
<dbReference type="Pfam" id="PF01973">
    <property type="entry name" value="MptE-like"/>
    <property type="match status" value="1"/>
</dbReference>
<evidence type="ECO:0000313" key="3">
    <source>
        <dbReference type="Proteomes" id="UP001597118"/>
    </source>
</evidence>
<dbReference type="Proteomes" id="UP001597118">
    <property type="component" value="Unassembled WGS sequence"/>
</dbReference>
<sequence>MKRLEQVYNTIDSFLTNVISSSVSIVKILLQSDFSHKKNLPKGGKECIILGNGPSLADSLAEYASILRQYQLIAVNSFALTKEYELLKPDYYVMHDPGLWISENELSSKIYKAITEKTNWPLTLLFPVQAKKSNAIRDLESEKVKIIFYNYTIFKGFKNLKHYFFKKNLAMPQSQNVLVACLFLALNMGTQTIYILGSDHTWHENISVNDQNILCVKDVHYYDEGVEINLRPFKKGLHLDETFKVSEIFEAWTKVFKGYETINEYAETLNAKVYNASKISFIDAFERRRLS</sequence>
<comment type="caution">
    <text evidence="2">The sequence shown here is derived from an EMBL/GenBank/DDBJ whole genome shotgun (WGS) entry which is preliminary data.</text>
</comment>
<dbReference type="Gene3D" id="3.90.1480.10">
    <property type="entry name" value="Alpha-2,3-sialyltransferase"/>
    <property type="match status" value="1"/>
</dbReference>
<evidence type="ECO:0000259" key="1">
    <source>
        <dbReference type="Pfam" id="PF01973"/>
    </source>
</evidence>
<evidence type="ECO:0000313" key="2">
    <source>
        <dbReference type="EMBL" id="MFD1629055.1"/>
    </source>
</evidence>
<dbReference type="RefSeq" id="WP_379661436.1">
    <property type="nucleotide sequence ID" value="NZ_JBHUDG010000003.1"/>
</dbReference>
<accession>A0ABW4I8M1</accession>
<proteinExistence type="predicted"/>
<organism evidence="2 3">
    <name type="scientific">Pseudopedobacter beijingensis</name>
    <dbReference type="NCBI Taxonomy" id="1207056"/>
    <lineage>
        <taxon>Bacteria</taxon>
        <taxon>Pseudomonadati</taxon>
        <taxon>Bacteroidota</taxon>
        <taxon>Sphingobacteriia</taxon>
        <taxon>Sphingobacteriales</taxon>
        <taxon>Sphingobacteriaceae</taxon>
        <taxon>Pseudopedobacter</taxon>
    </lineage>
</organism>
<keyword evidence="3" id="KW-1185">Reference proteome</keyword>
<gene>
    <name evidence="2" type="ORF">ACFSAH_04155</name>
</gene>
<dbReference type="EMBL" id="JBHUDG010000003">
    <property type="protein sequence ID" value="MFD1629055.1"/>
    <property type="molecule type" value="Genomic_DNA"/>
</dbReference>
<reference evidence="3" key="1">
    <citation type="journal article" date="2019" name="Int. J. Syst. Evol. Microbiol.">
        <title>The Global Catalogue of Microorganisms (GCM) 10K type strain sequencing project: providing services to taxonomists for standard genome sequencing and annotation.</title>
        <authorList>
            <consortium name="The Broad Institute Genomics Platform"/>
            <consortium name="The Broad Institute Genome Sequencing Center for Infectious Disease"/>
            <person name="Wu L."/>
            <person name="Ma J."/>
        </authorList>
    </citation>
    <scope>NUCLEOTIDE SEQUENCE [LARGE SCALE GENOMIC DNA]</scope>
    <source>
        <strain evidence="3">CCUG 53762</strain>
    </source>
</reference>